<protein>
    <submittedName>
        <fullName evidence="2">Glycoside hydrolase</fullName>
    </submittedName>
</protein>
<dbReference type="PANTHER" id="PTHR34135:SF2">
    <property type="entry name" value="LYSOZYME"/>
    <property type="match status" value="1"/>
</dbReference>
<dbReference type="EMBL" id="MJMG01000009">
    <property type="protein sequence ID" value="OEY86476.1"/>
    <property type="molecule type" value="Genomic_DNA"/>
</dbReference>
<dbReference type="OrthoDB" id="9798192at2"/>
<dbReference type="InterPro" id="IPR017853">
    <property type="entry name" value="GH"/>
</dbReference>
<dbReference type="Gene3D" id="3.20.20.80">
    <property type="entry name" value="Glycosidases"/>
    <property type="match status" value="1"/>
</dbReference>
<accession>A0A1E7QJF5</accession>
<proteinExistence type="inferred from homology"/>
<dbReference type="GO" id="GO:0016052">
    <property type="term" value="P:carbohydrate catabolic process"/>
    <property type="evidence" value="ECO:0007669"/>
    <property type="project" value="TreeGrafter"/>
</dbReference>
<reference evidence="2 3" key="1">
    <citation type="submission" date="2016-09" db="EMBL/GenBank/DDBJ databases">
        <title>Genomic evidence for plant-parasitic nematodes as the earliest Wolbachia hosts.</title>
        <authorList>
            <person name="Brown A.M."/>
            <person name="Wasala S.K."/>
            <person name="Howe D.K."/>
            <person name="Peetz A.B."/>
            <person name="Zasada I.A."/>
            <person name="Denver D.R."/>
        </authorList>
    </citation>
    <scope>NUCLEOTIDE SEQUENCE [LARGE SCALE GENOMIC DNA]</scope>
    <source>
        <strain evidence="3">wPpe</strain>
    </source>
</reference>
<gene>
    <name evidence="2" type="ORF">BIY23_03515</name>
</gene>
<comment type="similarity">
    <text evidence="1">Belongs to the glycosyl hydrolase 25 family.</text>
</comment>
<dbReference type="CDD" id="cd00599">
    <property type="entry name" value="GH25_muramidase"/>
    <property type="match status" value="1"/>
</dbReference>
<dbReference type="Pfam" id="PF01183">
    <property type="entry name" value="Glyco_hydro_25"/>
    <property type="match status" value="1"/>
</dbReference>
<dbReference type="GO" id="GO:0009253">
    <property type="term" value="P:peptidoglycan catabolic process"/>
    <property type="evidence" value="ECO:0007669"/>
    <property type="project" value="InterPro"/>
</dbReference>
<evidence type="ECO:0000313" key="2">
    <source>
        <dbReference type="EMBL" id="OEY86476.1"/>
    </source>
</evidence>
<dbReference type="SUPFAM" id="SSF51445">
    <property type="entry name" value="(Trans)glycosidases"/>
    <property type="match status" value="1"/>
</dbReference>
<keyword evidence="3" id="KW-1185">Reference proteome</keyword>
<evidence type="ECO:0000313" key="3">
    <source>
        <dbReference type="Proteomes" id="UP000175679"/>
    </source>
</evidence>
<dbReference type="PANTHER" id="PTHR34135">
    <property type="entry name" value="LYSOZYME"/>
    <property type="match status" value="1"/>
</dbReference>
<evidence type="ECO:0000256" key="1">
    <source>
        <dbReference type="ARBA" id="ARBA00010646"/>
    </source>
</evidence>
<dbReference type="GO" id="GO:0003796">
    <property type="term" value="F:lysozyme activity"/>
    <property type="evidence" value="ECO:0007669"/>
    <property type="project" value="InterPro"/>
</dbReference>
<keyword evidence="2" id="KW-0378">Hydrolase</keyword>
<dbReference type="InterPro" id="IPR002053">
    <property type="entry name" value="Glyco_hydro_25"/>
</dbReference>
<dbReference type="Proteomes" id="UP000175679">
    <property type="component" value="Unassembled WGS sequence"/>
</dbReference>
<comment type="caution">
    <text evidence="2">The sequence shown here is derived from an EMBL/GenBank/DDBJ whole genome shotgun (WGS) entry which is preliminary data.</text>
</comment>
<name>A0A1E7QJF5_WOLPI</name>
<dbReference type="AlphaFoldDB" id="A0A1E7QJF5"/>
<dbReference type="RefSeq" id="WP_070065217.1">
    <property type="nucleotide sequence ID" value="NZ_MJMG01000009.1"/>
</dbReference>
<sequence>MRKGIDVSHWNGNINWGKVAAKDVDFAFAKSTEGQAVRDNTFQENFKGMKDNDIKAGAYHVFRMTSSPEDQADNINHVLSQANFDKQNDKLAISATTGICAKPGDTKCDDPSQHTNQERANNLYELLTKLEGDGYHPMIYASPKTWNDYFYTQHGHDFSEYPLWVAHWGVPTPTIPHDWANAGKNYTVWNYTDNGVVDGIEGKVCEDIWAPATTA</sequence>
<dbReference type="PROSITE" id="PS51904">
    <property type="entry name" value="GLYCOSYL_HYDROL_F25_2"/>
    <property type="match status" value="1"/>
</dbReference>
<organism evidence="2 3">
    <name type="scientific">Wolbachia pipientis</name>
    <dbReference type="NCBI Taxonomy" id="955"/>
    <lineage>
        <taxon>Bacteria</taxon>
        <taxon>Pseudomonadati</taxon>
        <taxon>Pseudomonadota</taxon>
        <taxon>Alphaproteobacteria</taxon>
        <taxon>Rickettsiales</taxon>
        <taxon>Anaplasmataceae</taxon>
        <taxon>Wolbachieae</taxon>
        <taxon>Wolbachia</taxon>
    </lineage>
</organism>
<dbReference type="GO" id="GO:0016998">
    <property type="term" value="P:cell wall macromolecule catabolic process"/>
    <property type="evidence" value="ECO:0007669"/>
    <property type="project" value="InterPro"/>
</dbReference>